<dbReference type="GO" id="GO:0006325">
    <property type="term" value="P:chromatin organization"/>
    <property type="evidence" value="ECO:0007669"/>
    <property type="project" value="UniProtKB-KW"/>
</dbReference>
<dbReference type="InterPro" id="IPR001005">
    <property type="entry name" value="SANT/Myb"/>
</dbReference>
<dbReference type="CDD" id="cd00167">
    <property type="entry name" value="SANT"/>
    <property type="match status" value="1"/>
</dbReference>
<comment type="caution">
    <text evidence="12">The sequence shown here is derived from an EMBL/GenBank/DDBJ whole genome shotgun (WGS) entry which is preliminary data.</text>
</comment>
<feature type="region of interest" description="Disordered" evidence="9">
    <location>
        <begin position="570"/>
        <end position="597"/>
    </location>
</feature>
<comment type="function">
    <text evidence="7">Component of the NuA4 histone acetyltransferase complex which is involved in transcriptional activation of selected genes principally by acetylation of nucleosomal histone H4 and H2A. The NuA4 complex is also involved in DNA repair.</text>
</comment>
<dbReference type="PROSITE" id="PS51204">
    <property type="entry name" value="HSA"/>
    <property type="match status" value="1"/>
</dbReference>
<comment type="subcellular location">
    <subcellularLocation>
        <location evidence="1">Nucleus</location>
    </subcellularLocation>
</comment>
<feature type="compositionally biased region" description="Basic and acidic residues" evidence="9">
    <location>
        <begin position="278"/>
        <end position="291"/>
    </location>
</feature>
<feature type="region of interest" description="Disordered" evidence="9">
    <location>
        <begin position="1240"/>
        <end position="1259"/>
    </location>
</feature>
<evidence type="ECO:0000256" key="7">
    <source>
        <dbReference type="ARBA" id="ARBA00025178"/>
    </source>
</evidence>
<keyword evidence="5" id="KW-0234">DNA repair</keyword>
<proteinExistence type="inferred from homology"/>
<feature type="compositionally biased region" description="Polar residues" evidence="9">
    <location>
        <begin position="1024"/>
        <end position="1035"/>
    </location>
</feature>
<feature type="region of interest" description="Disordered" evidence="9">
    <location>
        <begin position="984"/>
        <end position="1042"/>
    </location>
</feature>
<evidence type="ECO:0000256" key="4">
    <source>
        <dbReference type="ARBA" id="ARBA00022853"/>
    </source>
</evidence>
<feature type="compositionally biased region" description="Polar residues" evidence="9">
    <location>
        <begin position="1244"/>
        <end position="1256"/>
    </location>
</feature>
<dbReference type="Gene3D" id="1.10.10.60">
    <property type="entry name" value="Homeodomain-like"/>
    <property type="match status" value="1"/>
</dbReference>
<dbReference type="SUPFAM" id="SSF46689">
    <property type="entry name" value="Homeodomain-like"/>
    <property type="match status" value="1"/>
</dbReference>
<feature type="region of interest" description="Disordered" evidence="9">
    <location>
        <begin position="1290"/>
        <end position="1324"/>
    </location>
</feature>
<feature type="compositionally biased region" description="Polar residues" evidence="9">
    <location>
        <begin position="80"/>
        <end position="92"/>
    </location>
</feature>
<evidence type="ECO:0000313" key="12">
    <source>
        <dbReference type="EMBL" id="KAF5357817.1"/>
    </source>
</evidence>
<dbReference type="InterPro" id="IPR009057">
    <property type="entry name" value="Homeodomain-like_sf"/>
</dbReference>
<evidence type="ECO:0000256" key="8">
    <source>
        <dbReference type="ARBA" id="ARBA00029670"/>
    </source>
</evidence>
<keyword evidence="13" id="KW-1185">Reference proteome</keyword>
<feature type="compositionally biased region" description="Polar residues" evidence="9">
    <location>
        <begin position="1307"/>
        <end position="1324"/>
    </location>
</feature>
<dbReference type="PROSITE" id="PS50090">
    <property type="entry name" value="MYB_LIKE"/>
    <property type="match status" value="1"/>
</dbReference>
<feature type="domain" description="HSA" evidence="11">
    <location>
        <begin position="496"/>
        <end position="583"/>
    </location>
</feature>
<organism evidence="12 13">
    <name type="scientific">Leucocoprinus leucothites</name>
    <dbReference type="NCBI Taxonomy" id="201217"/>
    <lineage>
        <taxon>Eukaryota</taxon>
        <taxon>Fungi</taxon>
        <taxon>Dikarya</taxon>
        <taxon>Basidiomycota</taxon>
        <taxon>Agaricomycotina</taxon>
        <taxon>Agaricomycetes</taxon>
        <taxon>Agaricomycetidae</taxon>
        <taxon>Agaricales</taxon>
        <taxon>Agaricineae</taxon>
        <taxon>Agaricaceae</taxon>
        <taxon>Leucocoprinus</taxon>
    </lineage>
</organism>
<feature type="region of interest" description="Disordered" evidence="9">
    <location>
        <begin position="1065"/>
        <end position="1087"/>
    </location>
</feature>
<feature type="region of interest" description="Disordered" evidence="9">
    <location>
        <begin position="1369"/>
        <end position="1388"/>
    </location>
</feature>
<feature type="compositionally biased region" description="Low complexity" evidence="9">
    <location>
        <begin position="1373"/>
        <end position="1388"/>
    </location>
</feature>
<reference evidence="12 13" key="1">
    <citation type="journal article" date="2020" name="ISME J.">
        <title>Uncovering the hidden diversity of litter-decomposition mechanisms in mushroom-forming fungi.</title>
        <authorList>
            <person name="Floudas D."/>
            <person name="Bentzer J."/>
            <person name="Ahren D."/>
            <person name="Johansson T."/>
            <person name="Persson P."/>
            <person name="Tunlid A."/>
        </authorList>
    </citation>
    <scope>NUCLEOTIDE SEQUENCE [LARGE SCALE GENOMIC DNA]</scope>
    <source>
        <strain evidence="12 13">CBS 146.42</strain>
    </source>
</reference>
<evidence type="ECO:0000256" key="9">
    <source>
        <dbReference type="SAM" id="MobiDB-lite"/>
    </source>
</evidence>
<dbReference type="GO" id="GO:0005634">
    <property type="term" value="C:nucleus"/>
    <property type="evidence" value="ECO:0007669"/>
    <property type="project" value="UniProtKB-SubCell"/>
</dbReference>
<keyword evidence="6" id="KW-0539">Nucleus</keyword>
<accession>A0A8H5LHX9</accession>
<keyword evidence="3" id="KW-0227">DNA damage</keyword>
<comment type="similarity">
    <text evidence="2">Belongs to the EAF1 family.</text>
</comment>
<feature type="compositionally biased region" description="Basic and acidic residues" evidence="9">
    <location>
        <begin position="197"/>
        <end position="207"/>
    </location>
</feature>
<feature type="compositionally biased region" description="Polar residues" evidence="9">
    <location>
        <begin position="110"/>
        <end position="120"/>
    </location>
</feature>
<feature type="region of interest" description="Disordered" evidence="9">
    <location>
        <begin position="278"/>
        <end position="325"/>
    </location>
</feature>
<evidence type="ECO:0000256" key="6">
    <source>
        <dbReference type="ARBA" id="ARBA00023242"/>
    </source>
</evidence>
<dbReference type="Pfam" id="PF07529">
    <property type="entry name" value="HSA"/>
    <property type="match status" value="1"/>
</dbReference>
<dbReference type="GO" id="GO:0006281">
    <property type="term" value="P:DNA repair"/>
    <property type="evidence" value="ECO:0007669"/>
    <property type="project" value="UniProtKB-KW"/>
</dbReference>
<feature type="region of interest" description="Disordered" evidence="9">
    <location>
        <begin position="704"/>
        <end position="732"/>
    </location>
</feature>
<feature type="compositionally biased region" description="Low complexity" evidence="9">
    <location>
        <begin position="121"/>
        <end position="135"/>
    </location>
</feature>
<dbReference type="Pfam" id="PF13921">
    <property type="entry name" value="Myb_DNA-bind_6"/>
    <property type="match status" value="1"/>
</dbReference>
<protein>
    <recommendedName>
        <fullName evidence="8">Vacuolar import and degradation protein 21</fullName>
    </recommendedName>
</protein>
<dbReference type="EMBL" id="JAACJO010000005">
    <property type="protein sequence ID" value="KAF5357817.1"/>
    <property type="molecule type" value="Genomic_DNA"/>
</dbReference>
<evidence type="ECO:0000256" key="3">
    <source>
        <dbReference type="ARBA" id="ARBA00022763"/>
    </source>
</evidence>
<sequence length="1388" mass="154929">MSLASTEDLVEQRVAQLEAISTRRNELLRQMYHMMRRRNDVGPVLTLEEAGDRDLQGFLQRFDIAKDLDIGSITHLSENSLPSEDQLQSIASPTPPSPTLDKSDLRRATRSQSRVTSYTKSPSPGSSKPPSASLPNVVDQSMSSSGEGATPDQRMDMDAEPDELDLIGSPLSDDEVSVHSNFSFPDFKIKLLSKKKQKEDEEHHHEIAGVLEPPLSSQNEEETEGARASVKLSETEEDEDAMKVDVPLEEVISSQAKEAAPVEAVAVGVLSQNLPQKREAALEDADVHMEGSENGPGSVPEEKVSQTIDGPTSFPPQSATLPSSNEPIKSSIPFVYLGPSSPIQPTPIPRPPVIVLAPSTSMDTTSFTFDESPFVGPEQPKTPNSPIIHRHQYNPDYTLPQLKKLPPEFNRKVKTKSRRKEKEKENGRKEEWFPMGINKWSFTLNANPVWKRVSRPTKCLSSREWAVAMTELKLIRTFDRIDSLKDGGRWSFRQPKKQRGVGGLVKTHWDYLMDEMKWMRIDFREERRWKMALAYTLATAVMEWHAAGSLEERVKSGICVLWNPAYLKSDEPQGEQQSDDLMQPEVPDSQESQLPGQKASALLGVDYGSDEEEDEDQQDVVDALQPQILLEDALESPSQEDDTHGDQEALIKPKTEESEDTSALQLNNSTQLDTQRNSQTMDHPMADPEEKDFKEDLVGLKSTSKDPILAAKSSSNSSSNNGDSDAPTISTKSSFKQAYAPLRERILESDIDKLFLDLDDFHITQPSDAKDDAKDDELHDPIVIDLLPADLSTIFPDLHPLGLLDIAPPAPVLEGRKKAEKRSDRDDPNKRIEDTTYTKLFPVGQFMYTKPTLIGALQPSKNWRDDRWSPLDETPVYVEYEGPTRPPEDMMSEIFDNRLSNSAILAQQQLMFAAARERDKDRRRATEHQWSVNDDTLLKTLIDRYPYNWQLISESFNATRTTTPTDKRTARDCFERWREKWAPEVRRHPELPQQPSATPAQEEAAAASTSQMTTRGVKRLASSMAANPVTNSSGGSEPKKRRRHILLQETIRRSAKKKVEFQQKMLGTQRKPSTIHETHGPFNNMRHFSPAELSRMKAEKDAKTTHEIQLRKRQEEVNRAAQLQARLTPAQLQSLQLQQQLLQQQQQQQPQSTQPAQQSQQTGTPTQTQGQQQTQPQQGGQQTAQPVQAQAQAVSVAQPAAQQVPQSAQVANIAQRSQNTLLANQALGAPRLTPQQILQLQQQVRPGSQPTQSNQVAGHPLGQQGQILVPSLNGNSNALNGAHLTASFVSRDSTSSPAHVSPPRKSATPTNINSPRITADQTQHGQVQMGISGAQVAGSVLARPPANLNYYNTITGLTPEQLNVLRYMHQHHQQQQQQQQTTQQDGQG</sequence>
<dbReference type="GO" id="GO:0035267">
    <property type="term" value="C:NuA4 histone acetyltransferase complex"/>
    <property type="evidence" value="ECO:0007669"/>
    <property type="project" value="TreeGrafter"/>
</dbReference>
<dbReference type="SMART" id="SM00717">
    <property type="entry name" value="SANT"/>
    <property type="match status" value="1"/>
</dbReference>
<dbReference type="SMART" id="SM00573">
    <property type="entry name" value="HSA"/>
    <property type="match status" value="1"/>
</dbReference>
<dbReference type="PANTHER" id="PTHR46459:SF1">
    <property type="entry name" value="E1A-BINDING PROTEIN P400"/>
    <property type="match status" value="1"/>
</dbReference>
<dbReference type="OrthoDB" id="5364245at2759"/>
<evidence type="ECO:0000256" key="5">
    <source>
        <dbReference type="ARBA" id="ARBA00023204"/>
    </source>
</evidence>
<feature type="region of interest" description="Disordered" evidence="9">
    <location>
        <begin position="653"/>
        <end position="688"/>
    </location>
</feature>
<feature type="compositionally biased region" description="Low complexity" evidence="9">
    <location>
        <begin position="993"/>
        <end position="1011"/>
    </location>
</feature>
<evidence type="ECO:0000259" key="11">
    <source>
        <dbReference type="PROSITE" id="PS51204"/>
    </source>
</evidence>
<feature type="compositionally biased region" description="Polar residues" evidence="9">
    <location>
        <begin position="661"/>
        <end position="681"/>
    </location>
</feature>
<name>A0A8H5LHX9_9AGAR</name>
<dbReference type="InterPro" id="IPR014012">
    <property type="entry name" value="HSA_dom"/>
</dbReference>
<feature type="compositionally biased region" description="Basic and acidic residues" evidence="9">
    <location>
        <begin position="420"/>
        <end position="429"/>
    </location>
</feature>
<keyword evidence="4" id="KW-0156">Chromatin regulator</keyword>
<evidence type="ECO:0000259" key="10">
    <source>
        <dbReference type="PROSITE" id="PS50090"/>
    </source>
</evidence>
<feature type="region of interest" description="Disordered" evidence="9">
    <location>
        <begin position="814"/>
        <end position="834"/>
    </location>
</feature>
<feature type="region of interest" description="Disordered" evidence="9">
    <location>
        <begin position="194"/>
        <end position="244"/>
    </location>
</feature>
<dbReference type="PANTHER" id="PTHR46459">
    <property type="entry name" value="E1A-BINDING PROTEIN P400-RELATED"/>
    <property type="match status" value="1"/>
</dbReference>
<dbReference type="Proteomes" id="UP000559027">
    <property type="component" value="Unassembled WGS sequence"/>
</dbReference>
<feature type="region of interest" description="Disordered" evidence="9">
    <location>
        <begin position="408"/>
        <end position="429"/>
    </location>
</feature>
<evidence type="ECO:0000256" key="1">
    <source>
        <dbReference type="ARBA" id="ARBA00004123"/>
    </source>
</evidence>
<evidence type="ECO:0000256" key="2">
    <source>
        <dbReference type="ARBA" id="ARBA00008913"/>
    </source>
</evidence>
<dbReference type="GO" id="GO:0003682">
    <property type="term" value="F:chromatin binding"/>
    <property type="evidence" value="ECO:0007669"/>
    <property type="project" value="TreeGrafter"/>
</dbReference>
<gene>
    <name evidence="12" type="ORF">D9756_001675</name>
</gene>
<feature type="domain" description="Myb-like" evidence="10">
    <location>
        <begin position="922"/>
        <end position="981"/>
    </location>
</feature>
<feature type="region of interest" description="Disordered" evidence="9">
    <location>
        <begin position="1146"/>
        <end position="1186"/>
    </location>
</feature>
<feature type="compositionally biased region" description="Polar residues" evidence="9">
    <location>
        <begin position="138"/>
        <end position="147"/>
    </location>
</feature>
<feature type="compositionally biased region" description="Polar residues" evidence="9">
    <location>
        <begin position="305"/>
        <end position="325"/>
    </location>
</feature>
<evidence type="ECO:0000313" key="13">
    <source>
        <dbReference type="Proteomes" id="UP000559027"/>
    </source>
</evidence>
<feature type="region of interest" description="Disordered" evidence="9">
    <location>
        <begin position="80"/>
        <end position="172"/>
    </location>
</feature>